<dbReference type="InterPro" id="IPR012560">
    <property type="entry name" value="Ferlin_A-domain"/>
</dbReference>
<dbReference type="SMART" id="SM00694">
    <property type="entry name" value="DysFC"/>
    <property type="match status" value="2"/>
</dbReference>
<comment type="similarity">
    <text evidence="3">Belongs to the ferlin family.</text>
</comment>
<dbReference type="PANTHER" id="PTHR12546:SF61">
    <property type="entry name" value="MYOFERLIN"/>
    <property type="match status" value="1"/>
</dbReference>
<feature type="domain" description="C2" evidence="15">
    <location>
        <begin position="987"/>
        <end position="1113"/>
    </location>
</feature>
<protein>
    <submittedName>
        <fullName evidence="17">Myoferlin-like</fullName>
    </submittedName>
</protein>
<dbReference type="KEGG" id="xla:108706245"/>
<evidence type="ECO:0000259" key="15">
    <source>
        <dbReference type="PROSITE" id="PS50004"/>
    </source>
</evidence>
<dbReference type="InterPro" id="IPR032362">
    <property type="entry name" value="Ferlin_C"/>
</dbReference>
<evidence type="ECO:0000256" key="6">
    <source>
        <dbReference type="ARBA" id="ARBA00022723"/>
    </source>
</evidence>
<dbReference type="Pfam" id="PF08151">
    <property type="entry name" value="FerI"/>
    <property type="match status" value="1"/>
</dbReference>
<feature type="domain" description="C2" evidence="15">
    <location>
        <begin position="77"/>
        <end position="195"/>
    </location>
</feature>
<keyword evidence="16" id="KW-1185">Reference proteome</keyword>
<keyword evidence="12" id="KW-0968">Cytoplasmic vesicle</keyword>
<dbReference type="PROSITE" id="PS50004">
    <property type="entry name" value="C2"/>
    <property type="match status" value="5"/>
</dbReference>
<feature type="transmembrane region" description="Helical" evidence="14">
    <location>
        <begin position="1876"/>
        <end position="1900"/>
    </location>
</feature>
<dbReference type="CDD" id="cd04018">
    <property type="entry name" value="C2C_Ferlin"/>
    <property type="match status" value="1"/>
</dbReference>
<dbReference type="Pfam" id="PF08150">
    <property type="entry name" value="FerB"/>
    <property type="match status" value="1"/>
</dbReference>
<dbReference type="GO" id="GO:0033292">
    <property type="term" value="P:T-tubule organization"/>
    <property type="evidence" value="ECO:0000318"/>
    <property type="project" value="GO_Central"/>
</dbReference>
<feature type="compositionally biased region" description="Basic and acidic residues" evidence="13">
    <location>
        <begin position="1819"/>
        <end position="1830"/>
    </location>
</feature>
<dbReference type="SMART" id="SM01201">
    <property type="entry name" value="FerB"/>
    <property type="match status" value="1"/>
</dbReference>
<evidence type="ECO:0000256" key="2">
    <source>
        <dbReference type="ARBA" id="ARBA00004483"/>
    </source>
</evidence>
<dbReference type="OrthoDB" id="270970at2759"/>
<dbReference type="FunFam" id="2.60.40.150:FF:000026">
    <property type="entry name" value="dysferlin isoform X2"/>
    <property type="match status" value="1"/>
</dbReference>
<keyword evidence="10 14" id="KW-1133">Transmembrane helix</keyword>
<keyword evidence="4" id="KW-1003">Cell membrane</keyword>
<name>A0A8J1LE06_XENLA</name>
<keyword evidence="8" id="KW-0106">Calcium</keyword>
<dbReference type="SMART" id="SM01202">
    <property type="entry name" value="FerI"/>
    <property type="match status" value="1"/>
</dbReference>
<evidence type="ECO:0000256" key="11">
    <source>
        <dbReference type="ARBA" id="ARBA00023136"/>
    </source>
</evidence>
<evidence type="ECO:0000313" key="16">
    <source>
        <dbReference type="Proteomes" id="UP000186698"/>
    </source>
</evidence>
<dbReference type="SMART" id="SM01200">
    <property type="entry name" value="FerA"/>
    <property type="match status" value="1"/>
</dbReference>
<dbReference type="InterPro" id="IPR037722">
    <property type="entry name" value="C2C_Ferlin"/>
</dbReference>
<dbReference type="InterPro" id="IPR037720">
    <property type="entry name" value="C2B_Ferlin"/>
</dbReference>
<feature type="domain" description="C2" evidence="15">
    <location>
        <begin position="1387"/>
        <end position="1507"/>
    </location>
</feature>
<feature type="domain" description="C2" evidence="15">
    <location>
        <begin position="1620"/>
        <end position="1771"/>
    </location>
</feature>
<dbReference type="GO" id="GO:0005886">
    <property type="term" value="C:plasma membrane"/>
    <property type="evidence" value="ECO:0007669"/>
    <property type="project" value="UniProtKB-SubCell"/>
</dbReference>
<dbReference type="SMART" id="SM00693">
    <property type="entry name" value="DysFN"/>
    <property type="match status" value="2"/>
</dbReference>
<keyword evidence="5 14" id="KW-0812">Transmembrane</keyword>
<reference evidence="17" key="1">
    <citation type="submission" date="2025-08" db="UniProtKB">
        <authorList>
            <consortium name="RefSeq"/>
        </authorList>
    </citation>
    <scope>IDENTIFICATION</scope>
    <source>
        <strain evidence="17">J_2021</strain>
        <tissue evidence="17">Erythrocytes</tissue>
    </source>
</reference>
<organism evidence="16 17">
    <name type="scientific">Xenopus laevis</name>
    <name type="common">African clawed frog</name>
    <dbReference type="NCBI Taxonomy" id="8355"/>
    <lineage>
        <taxon>Eukaryota</taxon>
        <taxon>Metazoa</taxon>
        <taxon>Chordata</taxon>
        <taxon>Craniata</taxon>
        <taxon>Vertebrata</taxon>
        <taxon>Euteleostomi</taxon>
        <taxon>Amphibia</taxon>
        <taxon>Batrachia</taxon>
        <taxon>Anura</taxon>
        <taxon>Pipoidea</taxon>
        <taxon>Pipidae</taxon>
        <taxon>Xenopodinae</taxon>
        <taxon>Xenopus</taxon>
        <taxon>Xenopus</taxon>
    </lineage>
</organism>
<evidence type="ECO:0000256" key="13">
    <source>
        <dbReference type="SAM" id="MobiDB-lite"/>
    </source>
</evidence>
<dbReference type="InterPro" id="IPR055072">
    <property type="entry name" value="Ferlin_DSRM"/>
</dbReference>
<keyword evidence="6" id="KW-0479">Metal-binding</keyword>
<dbReference type="InterPro" id="IPR006614">
    <property type="entry name" value="Peroxin/Ferlin"/>
</dbReference>
<sequence length="1901" mass="218121">MEVSKTRKFSRTITKPFRMMGKLFRKESKKPKDLEEQYEPVIEKTHEVAEIVAEEGRAVVREIASTPKQQKQQQANQPFNIPSQIEKNENAQEFKIQVRIIEGRQLTGNNIKPVVKVKIGHQTQHTRILSGNNPPFNQMLTYDMHRSLSDLRMEPITIQALRSRAFRADSLIGEFMIDAGFIYDEPGHAVIRKWVALSKPKDTALSTRGYLKLSIFILGRGDQPPTETAGHHEDDDVENNLLLTSGVVRQTVTSVVKIYRANDIPQMDDTFMRSIKGLFRSTVDKKNLADPFIEAAFAGEKVQTKIIKESCCPIWNQAITLPMKIPSMCDNVRLRVYDWDRANKNDIVGTANLALSKIFSPATGFEGSGLNKGFLPTFGPSYINLYGSPREFKRYPDHYDELNYGKGEGIAYRGRILVEITSSLDESKKGIEDISKQDVLAVEKYQFKRKYSLCAVFHSATMLQDASEAVQFEVSIGNYGNKFDSTCKALPSTTQYRQPLFDGNFYYYIPWYASKPVVALTSYWEDISHRLDAVNIFTALTDRLQSGLSSLKLALQANVTKTEAVSIWQSLLDQLIEDARKPLPSMVGKNNVNELDVHLQKLRLSALTHITEAATRIRREVTDVKSTLPMIEEWIDRLQQLSDEPQNSMPDIIIWMIKAEKRVAYARIPAHQILFSKTDGEACGKFCGKIQTIFLKFPLDKSKGRHVPVQLRVILWLGLSEAESEFNKSVQGTFGVHAEMYENQSRLSGKWSSRFLLNHHKFSDATGTVKLKKKNFVVPEGWKWESDWQVNNERSLTHEDYNGNLEITDEVFEHERRLSNEKWQKPKEAYTNATGEKLSSPDKIDCPHGWIWDDDIWKCDVNRAVDENGWEYGKASSPDNLPQHWVSSEKTYHTNRRRRLVRRRSKVSTPKEEVMPPKKDKGWEYAAVSGWRFHTKKCSTDTFRRRCWIRNMVSCAQTSSIFNLEGYLVNGDKQREDQIEKPRDFYREHVPFVSCTFDRASTYHLRCYLYQARGLTPMDRDSFSDPYAHVSFLYQSKRTEIINCTLNPTWDQTLVFSDIDIFGEPCEIEQNPPSIVIELYDSDQRGEDDFLGRSLFFPMVKLDPNISDTPKLFWCPVTMGKRHCGDILVAAELFLPENNGCNLPVLPSERAPNIYMVPDGIRPVLKLTSIEILTWGLRNISHLESARSATLIVECGGEMVQAAITGILGRNPNFQSAVLVMKVYLPQEEIYTPPIVVKVIANKHFGRKEVVGQCTIEQLEEFHCDPYTMNQDLKAAPITTCPNVVIDMEGAEESLLAKEEEDDFDWWTKYFASKGEHDKSDLCTQRKYDTLKVYDCELERVPEFLGLTDFCQTFKLYTGKATYDDEPTVAGEFKGSFCMYQIPEDPDAPLPPQHFRELPDSGPQECIVRVYIVRGIDLQPKDNNGLCDPYIKLKLNKKVVTDRENYVPNTLNPMFGKMYELSCIIPQEKDLKISVYDYDVLSGDDKVGETTIDLENRLLSGFRSHCGLPETYCISGVNRWRDQLKPSEILQHFAKCRALPLPVYEDDRRTLIFSGSRYTSASIEKAHEFLGPASECLALKALHNQGLVPEHVETRTLYSTCRPDIPQGRVEMWVDIFPKSLGPPGPAVNIVPRKPKQYVLRVIVWNTKDVILDDINLFGEKMSDIYVKGWLLGHEDDKQRTDVHYRSLDGEGNFNWRFVFPFNYFPAEQQCTISKKEHVWSLDATEIKLPPKLFVQIWDNDKFSRDDYLGCIELDLNNVIMPATEPKECSLKLMDKPQMVSLFKKKSIKGWWPCYLETDEQYNLTGKVELTLEVLTEQEAEKRPAGKGRDPPNTNPTLSEPMRPETSFLWFQNIFKMLKFAGWRNISKLCKQRECVIAAVIVLFVIFTLFFLSYIMPLILS</sequence>
<dbReference type="InterPro" id="IPR037723">
    <property type="entry name" value="C2D_Ferlin"/>
</dbReference>
<evidence type="ECO:0000313" key="17">
    <source>
        <dbReference type="RefSeq" id="XP_041427229.1"/>
    </source>
</evidence>
<comment type="subcellular location">
    <subcellularLocation>
        <location evidence="1">Cell membrane</location>
        <topology evidence="1">Single-pass type II membrane protein</topology>
    </subcellularLocation>
    <subcellularLocation>
        <location evidence="2">Cytoplasmic vesicle membrane</location>
        <topology evidence="2">Single-pass type II membrane protein</topology>
    </subcellularLocation>
</comment>
<dbReference type="CDD" id="cd04037">
    <property type="entry name" value="C2E_Ferlin"/>
    <property type="match status" value="1"/>
</dbReference>
<evidence type="ECO:0000256" key="8">
    <source>
        <dbReference type="ARBA" id="ARBA00022837"/>
    </source>
</evidence>
<evidence type="ECO:0000256" key="3">
    <source>
        <dbReference type="ARBA" id="ARBA00007561"/>
    </source>
</evidence>
<dbReference type="CDD" id="cd04011">
    <property type="entry name" value="C2B_Ferlin"/>
    <property type="match status" value="1"/>
</dbReference>
<dbReference type="GeneID" id="108706245"/>
<dbReference type="Pfam" id="PF08165">
    <property type="entry name" value="FerA"/>
    <property type="match status" value="1"/>
</dbReference>
<evidence type="ECO:0000256" key="12">
    <source>
        <dbReference type="ARBA" id="ARBA00023329"/>
    </source>
</evidence>
<evidence type="ECO:0000256" key="5">
    <source>
        <dbReference type="ARBA" id="ARBA00022692"/>
    </source>
</evidence>
<evidence type="ECO:0000256" key="10">
    <source>
        <dbReference type="ARBA" id="ARBA00022989"/>
    </source>
</evidence>
<keyword evidence="7" id="KW-0677">Repeat</keyword>
<dbReference type="GO" id="GO:0030659">
    <property type="term" value="C:cytoplasmic vesicle membrane"/>
    <property type="evidence" value="ECO:0007669"/>
    <property type="project" value="UniProtKB-SubCell"/>
</dbReference>
<dbReference type="SUPFAM" id="SSF49562">
    <property type="entry name" value="C2 domain (Calcium/lipid-binding domain, CaLB)"/>
    <property type="match status" value="5"/>
</dbReference>
<dbReference type="InterPro" id="IPR000008">
    <property type="entry name" value="C2_dom"/>
</dbReference>
<evidence type="ECO:0000256" key="7">
    <source>
        <dbReference type="ARBA" id="ARBA00022737"/>
    </source>
</evidence>
<dbReference type="Proteomes" id="UP000186698">
    <property type="component" value="Chromosome 7S"/>
</dbReference>
<dbReference type="SMART" id="SM00239">
    <property type="entry name" value="C2"/>
    <property type="match status" value="5"/>
</dbReference>
<dbReference type="GO" id="GO:0001778">
    <property type="term" value="P:plasma membrane repair"/>
    <property type="evidence" value="ECO:0000318"/>
    <property type="project" value="GO_Central"/>
</dbReference>
<dbReference type="InterPro" id="IPR035892">
    <property type="entry name" value="C2_domain_sf"/>
</dbReference>
<accession>A0A8J1LE06</accession>
<dbReference type="InterPro" id="IPR012968">
    <property type="entry name" value="FerIin_dom"/>
</dbReference>
<dbReference type="Pfam" id="PF22901">
    <property type="entry name" value="dsrm_Ferlin"/>
    <property type="match status" value="1"/>
</dbReference>
<keyword evidence="11 14" id="KW-0472">Membrane</keyword>
<dbReference type="InterPro" id="IPR012561">
    <property type="entry name" value="Ferlin_B-domain"/>
</dbReference>
<dbReference type="Pfam" id="PF16165">
    <property type="entry name" value="Ferlin_C"/>
    <property type="match status" value="1"/>
</dbReference>
<dbReference type="Gene3D" id="2.60.40.150">
    <property type="entry name" value="C2 domain"/>
    <property type="match status" value="5"/>
</dbReference>
<gene>
    <name evidence="17" type="primary">LOC108706245</name>
</gene>
<dbReference type="RefSeq" id="XP_041427229.1">
    <property type="nucleotide sequence ID" value="XM_041571295.1"/>
</dbReference>
<dbReference type="InterPro" id="IPR037721">
    <property type="entry name" value="Ferlin"/>
</dbReference>
<dbReference type="CDD" id="cd08374">
    <property type="entry name" value="C2F_Ferlin"/>
    <property type="match status" value="1"/>
</dbReference>
<dbReference type="PANTHER" id="PTHR12546">
    <property type="entry name" value="FER-1-LIKE"/>
    <property type="match status" value="1"/>
</dbReference>
<evidence type="ECO:0000256" key="14">
    <source>
        <dbReference type="SAM" id="Phobius"/>
    </source>
</evidence>
<evidence type="ECO:0000256" key="4">
    <source>
        <dbReference type="ARBA" id="ARBA00022475"/>
    </source>
</evidence>
<keyword evidence="9" id="KW-0735">Signal-anchor</keyword>
<feature type="region of interest" description="Disordered" evidence="13">
    <location>
        <begin position="1819"/>
        <end position="1841"/>
    </location>
</feature>
<dbReference type="Pfam" id="PF00168">
    <property type="entry name" value="C2"/>
    <property type="match status" value="5"/>
</dbReference>
<dbReference type="CDD" id="cd04017">
    <property type="entry name" value="C2D_Ferlin"/>
    <property type="match status" value="1"/>
</dbReference>
<evidence type="ECO:0000256" key="1">
    <source>
        <dbReference type="ARBA" id="ARBA00004401"/>
    </source>
</evidence>
<dbReference type="GO" id="GO:0046872">
    <property type="term" value="F:metal ion binding"/>
    <property type="evidence" value="ECO:0007669"/>
    <property type="project" value="UniProtKB-KW"/>
</dbReference>
<dbReference type="InterPro" id="IPR037725">
    <property type="entry name" value="C2F_Ferlin"/>
</dbReference>
<proteinExistence type="inferred from homology"/>
<evidence type="ECO:0000256" key="9">
    <source>
        <dbReference type="ARBA" id="ARBA00022968"/>
    </source>
</evidence>
<feature type="domain" description="C2" evidence="15">
    <location>
        <begin position="233"/>
        <end position="369"/>
    </location>
</feature>
<dbReference type="GO" id="GO:0061025">
    <property type="term" value="P:membrane fusion"/>
    <property type="evidence" value="ECO:0000318"/>
    <property type="project" value="GO_Central"/>
</dbReference>
<dbReference type="InterPro" id="IPR037724">
    <property type="entry name" value="C2E_Ferlin"/>
</dbReference>